<comment type="caution">
    <text evidence="1">The sequence shown here is derived from an EMBL/GenBank/DDBJ whole genome shotgun (WGS) entry which is preliminary data.</text>
</comment>
<evidence type="ECO:0000313" key="1">
    <source>
        <dbReference type="EMBL" id="MCM3715085.1"/>
    </source>
</evidence>
<keyword evidence="2" id="KW-1185">Reference proteome</keyword>
<name>A0A9X2IPC5_9BACI</name>
<dbReference type="Proteomes" id="UP001139179">
    <property type="component" value="Unassembled WGS sequence"/>
</dbReference>
<organism evidence="1 2">
    <name type="scientific">Halalkalibacter oceani</name>
    <dbReference type="NCBI Taxonomy" id="1653776"/>
    <lineage>
        <taxon>Bacteria</taxon>
        <taxon>Bacillati</taxon>
        <taxon>Bacillota</taxon>
        <taxon>Bacilli</taxon>
        <taxon>Bacillales</taxon>
        <taxon>Bacillaceae</taxon>
        <taxon>Halalkalibacter</taxon>
    </lineage>
</organism>
<proteinExistence type="predicted"/>
<dbReference type="AlphaFoldDB" id="A0A9X2IPC5"/>
<protein>
    <submittedName>
        <fullName evidence="1">Uncharacterized protein</fullName>
    </submittedName>
</protein>
<dbReference type="EMBL" id="JAMBOL010000012">
    <property type="protein sequence ID" value="MCM3715085.1"/>
    <property type="molecule type" value="Genomic_DNA"/>
</dbReference>
<accession>A0A9X2IPC5</accession>
<dbReference type="RefSeq" id="WP_251223849.1">
    <property type="nucleotide sequence ID" value="NZ_JAMBOL010000012.1"/>
</dbReference>
<sequence length="301" mass="34946">MELLDWLKERFAWQDVRLVNEALVETEQGRKRLRYWSDKELLDWHIEWRDHCRVTPFILADRMIRATNKEPALEWKDGWLTVHDEVTGTVPSKEVAEKIGLMIGTMIAFGLETEAAVEPVVKREPLYAELRESLPILPQEQHAFVSSLVREAAVRRKKAAALESKLADERLPLLDPLHFSKETRHVYQVMIWQGTMERPERGYFTVRSFLESWLEHYGKDGCLELWKGMQTYVSNEQAMLLLAELLKPYELDSLVTLLETNPTDAAISGEINQLVAKWERSKELVALLSSSIDSRRRVMTS</sequence>
<gene>
    <name evidence="1" type="ORF">M3202_13435</name>
</gene>
<evidence type="ECO:0000313" key="2">
    <source>
        <dbReference type="Proteomes" id="UP001139179"/>
    </source>
</evidence>
<reference evidence="1" key="1">
    <citation type="submission" date="2022-05" db="EMBL/GenBank/DDBJ databases">
        <title>Comparative Genomics of Spacecraft Associated Microbes.</title>
        <authorList>
            <person name="Tran M.T."/>
            <person name="Wright A."/>
            <person name="Seuylemezian A."/>
            <person name="Eisen J."/>
            <person name="Coil D."/>
        </authorList>
    </citation>
    <scope>NUCLEOTIDE SEQUENCE</scope>
    <source>
        <strain evidence="1">214.1.1</strain>
    </source>
</reference>